<organism evidence="1">
    <name type="scientific">uncultured Caudovirales phage</name>
    <dbReference type="NCBI Taxonomy" id="2100421"/>
    <lineage>
        <taxon>Viruses</taxon>
        <taxon>Duplodnaviria</taxon>
        <taxon>Heunggongvirae</taxon>
        <taxon>Uroviricota</taxon>
        <taxon>Caudoviricetes</taxon>
        <taxon>Peduoviridae</taxon>
        <taxon>Maltschvirus</taxon>
        <taxon>Maltschvirus maltsch</taxon>
    </lineage>
</organism>
<proteinExistence type="predicted"/>
<evidence type="ECO:0000313" key="1">
    <source>
        <dbReference type="EMBL" id="CAB4120808.1"/>
    </source>
</evidence>
<gene>
    <name evidence="1" type="ORF">UFOVP5_45</name>
</gene>
<name>A0A6J5KFU1_9CAUD</name>
<accession>A0A6J5KFU1</accession>
<dbReference type="EMBL" id="LR796135">
    <property type="protein sequence ID" value="CAB4120808.1"/>
    <property type="molecule type" value="Genomic_DNA"/>
</dbReference>
<sequence>MTCLTPEPARTFVLSSFCGRIIMAAIKAHGITDAERKERIMLARQCGFLSDEATEDYILHFGLVNA</sequence>
<protein>
    <submittedName>
        <fullName evidence="1">Uncharacterized protein</fullName>
    </submittedName>
</protein>
<reference evidence="1" key="1">
    <citation type="submission" date="2020-04" db="EMBL/GenBank/DDBJ databases">
        <authorList>
            <person name="Chiriac C."/>
            <person name="Salcher M."/>
            <person name="Ghai R."/>
            <person name="Kavagutti S V."/>
        </authorList>
    </citation>
    <scope>NUCLEOTIDE SEQUENCE</scope>
</reference>